<feature type="transmembrane region" description="Helical" evidence="1">
    <location>
        <begin position="177"/>
        <end position="200"/>
    </location>
</feature>
<dbReference type="EMBL" id="PEYD01000018">
    <property type="protein sequence ID" value="PIS39620.1"/>
    <property type="molecule type" value="Genomic_DNA"/>
</dbReference>
<keyword evidence="1" id="KW-0812">Transmembrane</keyword>
<dbReference type="Gene3D" id="1.10.287.1260">
    <property type="match status" value="2"/>
</dbReference>
<evidence type="ECO:0000313" key="2">
    <source>
        <dbReference type="EMBL" id="PIS39620.1"/>
    </source>
</evidence>
<feature type="transmembrane region" description="Helical" evidence="1">
    <location>
        <begin position="79"/>
        <end position="98"/>
    </location>
</feature>
<keyword evidence="1" id="KW-0472">Membrane</keyword>
<evidence type="ECO:0008006" key="4">
    <source>
        <dbReference type="Google" id="ProtNLM"/>
    </source>
</evidence>
<dbReference type="Proteomes" id="UP000230088">
    <property type="component" value="Unassembled WGS sequence"/>
</dbReference>
<evidence type="ECO:0000256" key="1">
    <source>
        <dbReference type="SAM" id="Phobius"/>
    </source>
</evidence>
<feature type="transmembrane region" description="Helical" evidence="1">
    <location>
        <begin position="104"/>
        <end position="129"/>
    </location>
</feature>
<sequence>MEDELILKFWEKLSDYSFQILGTILLFILGWFVSKWVSRVVTRFLEKTRLNQALKRLGVEEVLSNIDRRLNAPKFFGELLRWCVFILFLMACSEMLGLVQFSQFLAVIIGYLPNIFIAAIIFIITAFLADFSQKIVVGTLKKERITYSRVLGKGLSSAIWILAVLAILYQLKIVPTLISMMFIGVTALIVLVLGISFGLGGKDIAAKILKGLEDKFK</sequence>
<dbReference type="InterPro" id="IPR008910">
    <property type="entry name" value="MSC_TM_helix"/>
</dbReference>
<feature type="transmembrane region" description="Helical" evidence="1">
    <location>
        <begin position="150"/>
        <end position="171"/>
    </location>
</feature>
<accession>A0A2H0YMC9</accession>
<reference evidence="3" key="1">
    <citation type="submission" date="2017-09" db="EMBL/GenBank/DDBJ databases">
        <title>Depth-based differentiation of microbial function through sediment-hosted aquifers and enrichment of novel symbionts in the deep terrestrial subsurface.</title>
        <authorList>
            <person name="Probst A.J."/>
            <person name="Ladd B."/>
            <person name="Jarett J.K."/>
            <person name="Geller-Mcgrath D.E."/>
            <person name="Sieber C.M.K."/>
            <person name="Emerson J.B."/>
            <person name="Anantharaman K."/>
            <person name="Thomas B.C."/>
            <person name="Malmstrom R."/>
            <person name="Stieglmeier M."/>
            <person name="Klingl A."/>
            <person name="Woyke T."/>
            <person name="Ryan C.M."/>
            <person name="Banfield J.F."/>
        </authorList>
    </citation>
    <scope>NUCLEOTIDE SEQUENCE [LARGE SCALE GENOMIC DNA]</scope>
</reference>
<feature type="transmembrane region" description="Helical" evidence="1">
    <location>
        <begin position="16"/>
        <end position="37"/>
    </location>
</feature>
<evidence type="ECO:0000313" key="3">
    <source>
        <dbReference type="Proteomes" id="UP000230088"/>
    </source>
</evidence>
<comment type="caution">
    <text evidence="2">The sequence shown here is derived from an EMBL/GenBank/DDBJ whole genome shotgun (WGS) entry which is preliminary data.</text>
</comment>
<proteinExistence type="predicted"/>
<protein>
    <recommendedName>
        <fullName evidence="4">Small-conductance mechanosensitive ion channel</fullName>
    </recommendedName>
</protein>
<dbReference type="Pfam" id="PF05552">
    <property type="entry name" value="MS_channel_1st_1"/>
    <property type="match status" value="2"/>
</dbReference>
<name>A0A2H0YMC9_9BACT</name>
<dbReference type="AlphaFoldDB" id="A0A2H0YMC9"/>
<gene>
    <name evidence="2" type="ORF">COT33_01000</name>
</gene>
<organism evidence="2 3">
    <name type="scientific">Candidatus Nealsonbacteria bacterium CG08_land_8_20_14_0_20_38_20</name>
    <dbReference type="NCBI Taxonomy" id="1974705"/>
    <lineage>
        <taxon>Bacteria</taxon>
        <taxon>Candidatus Nealsoniibacteriota</taxon>
    </lineage>
</organism>
<keyword evidence="1" id="KW-1133">Transmembrane helix</keyword>